<dbReference type="RefSeq" id="WP_209971092.1">
    <property type="nucleotide sequence ID" value="NZ_JAGGLB010000004.1"/>
</dbReference>
<keyword evidence="1" id="KW-0805">Transcription regulation</keyword>
<evidence type="ECO:0000313" key="8">
    <source>
        <dbReference type="Proteomes" id="UP001519287"/>
    </source>
</evidence>
<dbReference type="InterPro" id="IPR009057">
    <property type="entry name" value="Homeodomain-like_sf"/>
</dbReference>
<dbReference type="SUPFAM" id="SSF52172">
    <property type="entry name" value="CheY-like"/>
    <property type="match status" value="1"/>
</dbReference>
<evidence type="ECO:0000259" key="6">
    <source>
        <dbReference type="PROSITE" id="PS50110"/>
    </source>
</evidence>
<dbReference type="Gene3D" id="1.10.10.60">
    <property type="entry name" value="Homeodomain-like"/>
    <property type="match status" value="2"/>
</dbReference>
<dbReference type="Pfam" id="PF00072">
    <property type="entry name" value="Response_reg"/>
    <property type="match status" value="1"/>
</dbReference>
<dbReference type="SUPFAM" id="SSF46689">
    <property type="entry name" value="Homeodomain-like"/>
    <property type="match status" value="2"/>
</dbReference>
<gene>
    <name evidence="7" type="ORF">J2Z66_001913</name>
</gene>
<dbReference type="PANTHER" id="PTHR43280:SF34">
    <property type="entry name" value="ARAC-FAMILY TRANSCRIPTIONAL REGULATOR"/>
    <property type="match status" value="1"/>
</dbReference>
<dbReference type="SMART" id="SM00448">
    <property type="entry name" value="REC"/>
    <property type="match status" value="1"/>
</dbReference>
<evidence type="ECO:0000256" key="3">
    <source>
        <dbReference type="ARBA" id="ARBA00023163"/>
    </source>
</evidence>
<keyword evidence="8" id="KW-1185">Reference proteome</keyword>
<dbReference type="Gene3D" id="3.40.50.2300">
    <property type="match status" value="1"/>
</dbReference>
<keyword evidence="3" id="KW-0804">Transcription</keyword>
<evidence type="ECO:0000256" key="4">
    <source>
        <dbReference type="PROSITE-ProRule" id="PRU00169"/>
    </source>
</evidence>
<dbReference type="CDD" id="cd17536">
    <property type="entry name" value="REC_YesN-like"/>
    <property type="match status" value="1"/>
</dbReference>
<feature type="modified residue" description="4-aspartylphosphate" evidence="4">
    <location>
        <position position="55"/>
    </location>
</feature>
<dbReference type="InterPro" id="IPR001789">
    <property type="entry name" value="Sig_transdc_resp-reg_receiver"/>
</dbReference>
<feature type="domain" description="Response regulatory" evidence="6">
    <location>
        <begin position="3"/>
        <end position="120"/>
    </location>
</feature>
<dbReference type="EMBL" id="JAGGLB010000004">
    <property type="protein sequence ID" value="MBP1990315.1"/>
    <property type="molecule type" value="Genomic_DNA"/>
</dbReference>
<accession>A0ABS4IRX4</accession>
<dbReference type="SMART" id="SM00342">
    <property type="entry name" value="HTH_ARAC"/>
    <property type="match status" value="1"/>
</dbReference>
<protein>
    <submittedName>
        <fullName evidence="7">Two-component system response regulator YesN</fullName>
    </submittedName>
</protein>
<evidence type="ECO:0000256" key="1">
    <source>
        <dbReference type="ARBA" id="ARBA00023015"/>
    </source>
</evidence>
<dbReference type="InterPro" id="IPR018062">
    <property type="entry name" value="HTH_AraC-typ_CS"/>
</dbReference>
<reference evidence="7 8" key="1">
    <citation type="submission" date="2021-03" db="EMBL/GenBank/DDBJ databases">
        <title>Genomic Encyclopedia of Type Strains, Phase IV (KMG-IV): sequencing the most valuable type-strain genomes for metagenomic binning, comparative biology and taxonomic classification.</title>
        <authorList>
            <person name="Goeker M."/>
        </authorList>
    </citation>
    <scope>NUCLEOTIDE SEQUENCE [LARGE SCALE GENOMIC DNA]</scope>
    <source>
        <strain evidence="7 8">DSM 26048</strain>
    </source>
</reference>
<comment type="caution">
    <text evidence="7">The sequence shown here is derived from an EMBL/GenBank/DDBJ whole genome shotgun (WGS) entry which is preliminary data.</text>
</comment>
<proteinExistence type="predicted"/>
<sequence length="490" mass="57069">MLKVLVVDDDRLARQGIIAVMPWAAFDMEVVGEANSGERALEILQDQHVDLLITDLAMPAMSGLDLIRGVRTDYPHIWNVVLTFHQDFGLIQEALRLGAIDYIAKTQMEQAKMEDVLERIASRIQQELSQRTLRSSGSMDAWESNVQASLITSGKTREAAICRELLVFIALEESVRLGQPRECPLWNREQLYEVSYGIWAVENPGKDVDVPMDKQDLIMELERNGLNQGWMILHITDRQLTEHELLRRFLSAYREIHLFYDYRADMVLYTPPVERIHDRHPGWTDQEIDLLREKWSSLFWVLDDEIFESMLEELEHFRLPLPQLKTVFYAARMNWQRIVPDELSEKLQPPGSQAYWMDWMEWLKTVRSLLGNKIGKSGYFDEIQHGVMKALAYIDRNIGSDIRHSDLANEAMMSKGYFSRCFKNIVGKPFHDYIRDARMEHAMVLLEQTANPIFRIAEQCGYPNEKYFSRVFRAQTGMLPSEFRSFKARG</sequence>
<keyword evidence="2" id="KW-0238">DNA-binding</keyword>
<dbReference type="Pfam" id="PF12833">
    <property type="entry name" value="HTH_18"/>
    <property type="match status" value="1"/>
</dbReference>
<feature type="domain" description="HTH araC/xylS-type" evidence="5">
    <location>
        <begin position="388"/>
        <end position="486"/>
    </location>
</feature>
<dbReference type="Proteomes" id="UP001519287">
    <property type="component" value="Unassembled WGS sequence"/>
</dbReference>
<dbReference type="PROSITE" id="PS00041">
    <property type="entry name" value="HTH_ARAC_FAMILY_1"/>
    <property type="match status" value="1"/>
</dbReference>
<dbReference type="PROSITE" id="PS01124">
    <property type="entry name" value="HTH_ARAC_FAMILY_2"/>
    <property type="match status" value="1"/>
</dbReference>
<dbReference type="InterPro" id="IPR020449">
    <property type="entry name" value="Tscrpt_reg_AraC-type_HTH"/>
</dbReference>
<dbReference type="InterPro" id="IPR011006">
    <property type="entry name" value="CheY-like_superfamily"/>
</dbReference>
<organism evidence="7 8">
    <name type="scientific">Paenibacillus eucommiae</name>
    <dbReference type="NCBI Taxonomy" id="1355755"/>
    <lineage>
        <taxon>Bacteria</taxon>
        <taxon>Bacillati</taxon>
        <taxon>Bacillota</taxon>
        <taxon>Bacilli</taxon>
        <taxon>Bacillales</taxon>
        <taxon>Paenibacillaceae</taxon>
        <taxon>Paenibacillus</taxon>
    </lineage>
</organism>
<name>A0ABS4IRX4_9BACL</name>
<keyword evidence="4" id="KW-0597">Phosphoprotein</keyword>
<dbReference type="PROSITE" id="PS50110">
    <property type="entry name" value="RESPONSE_REGULATORY"/>
    <property type="match status" value="1"/>
</dbReference>
<evidence type="ECO:0000256" key="2">
    <source>
        <dbReference type="ARBA" id="ARBA00023125"/>
    </source>
</evidence>
<dbReference type="InterPro" id="IPR018060">
    <property type="entry name" value="HTH_AraC"/>
</dbReference>
<dbReference type="PANTHER" id="PTHR43280">
    <property type="entry name" value="ARAC-FAMILY TRANSCRIPTIONAL REGULATOR"/>
    <property type="match status" value="1"/>
</dbReference>
<evidence type="ECO:0000259" key="5">
    <source>
        <dbReference type="PROSITE" id="PS01124"/>
    </source>
</evidence>
<evidence type="ECO:0000313" key="7">
    <source>
        <dbReference type="EMBL" id="MBP1990315.1"/>
    </source>
</evidence>
<dbReference type="PRINTS" id="PR00032">
    <property type="entry name" value="HTHARAC"/>
</dbReference>